<gene>
    <name evidence="1" type="ORF">UFOPK3554_00753</name>
</gene>
<evidence type="ECO:0000313" key="1">
    <source>
        <dbReference type="EMBL" id="CAB5240270.1"/>
    </source>
</evidence>
<organism evidence="1">
    <name type="scientific">freshwater metagenome</name>
    <dbReference type="NCBI Taxonomy" id="449393"/>
    <lineage>
        <taxon>unclassified sequences</taxon>
        <taxon>metagenomes</taxon>
        <taxon>ecological metagenomes</taxon>
    </lineage>
</organism>
<proteinExistence type="predicted"/>
<name>A0A6J7XSB5_9ZZZZ</name>
<reference evidence="1" key="1">
    <citation type="submission" date="2020-05" db="EMBL/GenBank/DDBJ databases">
        <authorList>
            <person name="Chiriac C."/>
            <person name="Salcher M."/>
            <person name="Ghai R."/>
            <person name="Kavagutti S V."/>
        </authorList>
    </citation>
    <scope>NUCLEOTIDE SEQUENCE</scope>
</reference>
<protein>
    <submittedName>
        <fullName evidence="1">Unannotated protein</fullName>
    </submittedName>
</protein>
<dbReference type="EMBL" id="CAFBSG010000009">
    <property type="protein sequence ID" value="CAB5240270.1"/>
    <property type="molecule type" value="Genomic_DNA"/>
</dbReference>
<accession>A0A6J7XSB5</accession>
<dbReference type="AlphaFoldDB" id="A0A6J7XSB5"/>
<sequence length="182" mass="19189">MFRKVTTSIVAVIFVAGFITAVPANAATKISNGVSCTKSGASTKYKGTSYKCTKNPTVKNAKLTWVSVDCINIAAAYKKSISNLAVVKSSTDATVATLDQKAAVAQTKLVAAQTSLAAAIAAGEPTSTINLWKTAISGYTRLSPTGSTYLLNRQNALDFYTQTKDETEQGLTMRNLICSKGM</sequence>